<dbReference type="Pfam" id="PF02224">
    <property type="entry name" value="Cytidylate_kin"/>
    <property type="match status" value="1"/>
</dbReference>
<name>A0A1M4THE1_9BACL</name>
<dbReference type="InterPro" id="IPR003136">
    <property type="entry name" value="Cytidylate_kin"/>
</dbReference>
<feature type="domain" description="Cytidylate kinase" evidence="9">
    <location>
        <begin position="6"/>
        <end position="213"/>
    </location>
</feature>
<dbReference type="InterPro" id="IPR011994">
    <property type="entry name" value="Cytidylate_kinase_dom"/>
</dbReference>
<accession>A0A1M4THE1</accession>
<evidence type="ECO:0000256" key="3">
    <source>
        <dbReference type="ARBA" id="ARBA00022741"/>
    </source>
</evidence>
<gene>
    <name evidence="8" type="primary">cmk</name>
    <name evidence="10" type="ORF">SAMN05444392_101467</name>
</gene>
<evidence type="ECO:0000256" key="8">
    <source>
        <dbReference type="HAMAP-Rule" id="MF_00238"/>
    </source>
</evidence>
<dbReference type="EMBL" id="FQVL01000001">
    <property type="protein sequence ID" value="SHE43856.1"/>
    <property type="molecule type" value="Genomic_DNA"/>
</dbReference>
<dbReference type="NCBIfam" id="TIGR00017">
    <property type="entry name" value="cmk"/>
    <property type="match status" value="1"/>
</dbReference>
<feature type="binding site" evidence="8">
    <location>
        <begin position="10"/>
        <end position="18"/>
    </location>
    <ligand>
        <name>ATP</name>
        <dbReference type="ChEBI" id="CHEBI:30616"/>
    </ligand>
</feature>
<evidence type="ECO:0000256" key="7">
    <source>
        <dbReference type="ARBA" id="ARBA00048478"/>
    </source>
</evidence>
<dbReference type="GO" id="GO:0005524">
    <property type="term" value="F:ATP binding"/>
    <property type="evidence" value="ECO:0007669"/>
    <property type="project" value="UniProtKB-UniRule"/>
</dbReference>
<evidence type="ECO:0000256" key="5">
    <source>
        <dbReference type="ARBA" id="ARBA00022840"/>
    </source>
</evidence>
<keyword evidence="2 8" id="KW-0808">Transferase</keyword>
<dbReference type="HAMAP" id="MF_00238">
    <property type="entry name" value="Cytidyl_kinase_type1"/>
    <property type="match status" value="1"/>
</dbReference>
<evidence type="ECO:0000259" key="9">
    <source>
        <dbReference type="Pfam" id="PF02224"/>
    </source>
</evidence>
<dbReference type="SUPFAM" id="SSF52540">
    <property type="entry name" value="P-loop containing nucleoside triphosphate hydrolases"/>
    <property type="match status" value="1"/>
</dbReference>
<comment type="similarity">
    <text evidence="1 8">Belongs to the cytidylate kinase family. Type 1 subfamily.</text>
</comment>
<dbReference type="RefSeq" id="WP_073151333.1">
    <property type="nucleotide sequence ID" value="NZ_FQVL01000001.1"/>
</dbReference>
<keyword evidence="11" id="KW-1185">Reference proteome</keyword>
<dbReference type="GO" id="GO:0006220">
    <property type="term" value="P:pyrimidine nucleotide metabolic process"/>
    <property type="evidence" value="ECO:0007669"/>
    <property type="project" value="UniProtKB-UniRule"/>
</dbReference>
<dbReference type="AlphaFoldDB" id="A0A1M4THE1"/>
<comment type="subcellular location">
    <subcellularLocation>
        <location evidence="8">Cytoplasm</location>
    </subcellularLocation>
</comment>
<dbReference type="PANTHER" id="PTHR21299:SF2">
    <property type="entry name" value="CYTIDYLATE KINASE"/>
    <property type="match status" value="1"/>
</dbReference>
<proteinExistence type="inferred from homology"/>
<evidence type="ECO:0000256" key="6">
    <source>
        <dbReference type="ARBA" id="ARBA00047615"/>
    </source>
</evidence>
<dbReference type="GO" id="GO:0015949">
    <property type="term" value="P:nucleobase-containing small molecule interconversion"/>
    <property type="evidence" value="ECO:0007669"/>
    <property type="project" value="TreeGrafter"/>
</dbReference>
<organism evidence="10 11">
    <name type="scientific">Seinonella peptonophila</name>
    <dbReference type="NCBI Taxonomy" id="112248"/>
    <lineage>
        <taxon>Bacteria</taxon>
        <taxon>Bacillati</taxon>
        <taxon>Bacillota</taxon>
        <taxon>Bacilli</taxon>
        <taxon>Bacillales</taxon>
        <taxon>Thermoactinomycetaceae</taxon>
        <taxon>Seinonella</taxon>
    </lineage>
</organism>
<dbReference type="Proteomes" id="UP000184476">
    <property type="component" value="Unassembled WGS sequence"/>
</dbReference>
<protein>
    <recommendedName>
        <fullName evidence="8">Cytidylate kinase</fullName>
        <shortName evidence="8">CK</shortName>
        <ecNumber evidence="8">2.7.4.25</ecNumber>
    </recommendedName>
    <alternativeName>
        <fullName evidence="8">Cytidine monophosphate kinase</fullName>
        <shortName evidence="8">CMP kinase</shortName>
    </alternativeName>
</protein>
<dbReference type="OrthoDB" id="9807434at2"/>
<dbReference type="Gene3D" id="3.40.50.300">
    <property type="entry name" value="P-loop containing nucleotide triphosphate hydrolases"/>
    <property type="match status" value="1"/>
</dbReference>
<evidence type="ECO:0000256" key="4">
    <source>
        <dbReference type="ARBA" id="ARBA00022777"/>
    </source>
</evidence>
<keyword evidence="4 8" id="KW-0418">Kinase</keyword>
<comment type="catalytic activity">
    <reaction evidence="7 8">
        <text>CMP + ATP = CDP + ADP</text>
        <dbReference type="Rhea" id="RHEA:11600"/>
        <dbReference type="ChEBI" id="CHEBI:30616"/>
        <dbReference type="ChEBI" id="CHEBI:58069"/>
        <dbReference type="ChEBI" id="CHEBI:60377"/>
        <dbReference type="ChEBI" id="CHEBI:456216"/>
        <dbReference type="EC" id="2.7.4.25"/>
    </reaction>
</comment>
<dbReference type="InterPro" id="IPR027417">
    <property type="entry name" value="P-loop_NTPase"/>
</dbReference>
<dbReference type="GO" id="GO:0036430">
    <property type="term" value="F:CMP kinase activity"/>
    <property type="evidence" value="ECO:0007669"/>
    <property type="project" value="RHEA"/>
</dbReference>
<evidence type="ECO:0000256" key="1">
    <source>
        <dbReference type="ARBA" id="ARBA00009427"/>
    </source>
</evidence>
<evidence type="ECO:0000256" key="2">
    <source>
        <dbReference type="ARBA" id="ARBA00022679"/>
    </source>
</evidence>
<dbReference type="GO" id="GO:0005829">
    <property type="term" value="C:cytosol"/>
    <property type="evidence" value="ECO:0007669"/>
    <property type="project" value="TreeGrafter"/>
</dbReference>
<dbReference type="GO" id="GO:0036431">
    <property type="term" value="F:dCMP kinase activity"/>
    <property type="evidence" value="ECO:0007669"/>
    <property type="project" value="InterPro"/>
</dbReference>
<keyword evidence="5 8" id="KW-0067">ATP-binding</keyword>
<dbReference type="EC" id="2.7.4.25" evidence="8"/>
<dbReference type="STRING" id="112248.SAMN05444392_101467"/>
<sequence>MKYYSVAIDGPAGSGKSTVARRVAEHLGFTYVDSGAMYRAVAWQALNQSADFHNDTEIEQIAKELHFQLDKNGWLINGERIDSLLRSPQVSQYASNVAKTIGVRKILVAKQQEIASKNHVVMDGRDIGNHVLPHADVKIYLTASVEERAKRRLNEQQKRGYDGDLQLIMKEIERRDEQDQTREISPLRQASDAVRIDTTSRSVQQIVDEIVTICCTKMGGEE</sequence>
<reference evidence="10 11" key="1">
    <citation type="submission" date="2016-11" db="EMBL/GenBank/DDBJ databases">
        <authorList>
            <person name="Jaros S."/>
            <person name="Januszkiewicz K."/>
            <person name="Wedrychowicz H."/>
        </authorList>
    </citation>
    <scope>NUCLEOTIDE SEQUENCE [LARGE SCALE GENOMIC DNA]</scope>
    <source>
        <strain evidence="10 11">DSM 44666</strain>
    </source>
</reference>
<keyword evidence="8" id="KW-0963">Cytoplasm</keyword>
<dbReference type="CDD" id="cd02020">
    <property type="entry name" value="CMPK"/>
    <property type="match status" value="1"/>
</dbReference>
<evidence type="ECO:0000313" key="10">
    <source>
        <dbReference type="EMBL" id="SHE43856.1"/>
    </source>
</evidence>
<keyword evidence="3 8" id="KW-0547">Nucleotide-binding</keyword>
<comment type="catalytic activity">
    <reaction evidence="6 8">
        <text>dCMP + ATP = dCDP + ADP</text>
        <dbReference type="Rhea" id="RHEA:25094"/>
        <dbReference type="ChEBI" id="CHEBI:30616"/>
        <dbReference type="ChEBI" id="CHEBI:57566"/>
        <dbReference type="ChEBI" id="CHEBI:58593"/>
        <dbReference type="ChEBI" id="CHEBI:456216"/>
        <dbReference type="EC" id="2.7.4.25"/>
    </reaction>
</comment>
<evidence type="ECO:0000313" key="11">
    <source>
        <dbReference type="Proteomes" id="UP000184476"/>
    </source>
</evidence>
<dbReference type="PANTHER" id="PTHR21299">
    <property type="entry name" value="CYTIDYLATE KINASE/PANTOATE-BETA-ALANINE LIGASE"/>
    <property type="match status" value="1"/>
</dbReference>